<dbReference type="AlphaFoldDB" id="A0ABD4HHW8"/>
<dbReference type="EMBL" id="JABXJK010000004">
    <property type="protein sequence ID" value="MBA0971003.1"/>
    <property type="molecule type" value="Genomic_DNA"/>
</dbReference>
<dbReference type="Proteomes" id="UP000571857">
    <property type="component" value="Unassembled WGS sequence"/>
</dbReference>
<name>A0ABD4HHW8_ENTGA</name>
<evidence type="ECO:0000313" key="3">
    <source>
        <dbReference type="Proteomes" id="UP000571857"/>
    </source>
</evidence>
<sequence length="153" mass="16965">MKKILVLAVILFMLVSGVLLLGQNFLGVNKKNKMDSETSISVEKKIVPELSVETSVLDRGSVIEDEKSVNVLYQGNIDFENANPKHTYIISISLKGEAGQFVDPDGNPLEVKKGIILKKKEGIVHVKLMGNKPMLNHIKKLKNVKVVCDLKEK</sequence>
<evidence type="ECO:0000313" key="2">
    <source>
        <dbReference type="EMBL" id="MDL4937624.1"/>
    </source>
</evidence>
<evidence type="ECO:0008006" key="5">
    <source>
        <dbReference type="Google" id="ProtNLM"/>
    </source>
</evidence>
<dbReference type="RefSeq" id="WP_103301396.1">
    <property type="nucleotide sequence ID" value="NZ_BSYC01000002.1"/>
</dbReference>
<reference evidence="2 4" key="2">
    <citation type="submission" date="2023-06" db="EMBL/GenBank/DDBJ databases">
        <title>Acute promotion of culturable opportunistic pathogens and persistent increase of antibiotic resistance following antibiotic exposure in mouse gut microbiota.</title>
        <authorList>
            <person name="Li L."/>
            <person name="Wang B."/>
            <person name="Sun Y."/>
            <person name="Wang M."/>
            <person name="Xu H."/>
        </authorList>
    </citation>
    <scope>NUCLEOTIDE SEQUENCE [LARGE SCALE GENOMIC DNA]</scope>
    <source>
        <strain evidence="2 4">CRI2_2</strain>
    </source>
</reference>
<accession>A0ABD4HHW8</accession>
<reference evidence="1 3" key="1">
    <citation type="submission" date="2020-06" db="EMBL/GenBank/DDBJ databases">
        <title>Crossreactivity between MHC class I-restricted antigens from cancer cells and an enterococcal bacteriophage.</title>
        <authorList>
            <person name="Fluckiger A."/>
            <person name="Daillere R."/>
            <person name="Sassi M."/>
            <person name="Cattoir V."/>
            <person name="Kroemer G."/>
            <person name="Zitvogel L."/>
        </authorList>
    </citation>
    <scope>NUCLEOTIDE SEQUENCE [LARGE SCALE GENOMIC DNA]</scope>
    <source>
        <strain evidence="1 3">EG4</strain>
    </source>
</reference>
<evidence type="ECO:0000313" key="4">
    <source>
        <dbReference type="Proteomes" id="UP001241571"/>
    </source>
</evidence>
<comment type="caution">
    <text evidence="1">The sequence shown here is derived from an EMBL/GenBank/DDBJ whole genome shotgun (WGS) entry which is preliminary data.</text>
</comment>
<organism evidence="1 3">
    <name type="scientific">Enterococcus gallinarum</name>
    <dbReference type="NCBI Taxonomy" id="1353"/>
    <lineage>
        <taxon>Bacteria</taxon>
        <taxon>Bacillati</taxon>
        <taxon>Bacillota</taxon>
        <taxon>Bacilli</taxon>
        <taxon>Lactobacillales</taxon>
        <taxon>Enterococcaceae</taxon>
        <taxon>Enterococcus</taxon>
    </lineage>
</organism>
<proteinExistence type="predicted"/>
<dbReference type="EMBL" id="JASUBT010000027">
    <property type="protein sequence ID" value="MDL4937624.1"/>
    <property type="molecule type" value="Genomic_DNA"/>
</dbReference>
<gene>
    <name evidence="1" type="ORF">HWH42_00085</name>
    <name evidence="2" type="ORF">QRX88_18140</name>
</gene>
<protein>
    <recommendedName>
        <fullName evidence="5">Lipoprotein</fullName>
    </recommendedName>
</protein>
<evidence type="ECO:0000313" key="1">
    <source>
        <dbReference type="EMBL" id="MBA0971003.1"/>
    </source>
</evidence>
<dbReference type="Proteomes" id="UP001241571">
    <property type="component" value="Unassembled WGS sequence"/>
</dbReference>